<keyword evidence="4" id="KW-1185">Reference proteome</keyword>
<evidence type="ECO:0000313" key="3">
    <source>
        <dbReference type="EMBL" id="MBC9713886.1"/>
    </source>
</evidence>
<accession>A0ABR7SEG7</accession>
<reference evidence="3 4" key="1">
    <citation type="submission" date="2020-08" db="EMBL/GenBank/DDBJ databases">
        <title>Genemic of Streptomyces polyaspartic.</title>
        <authorList>
            <person name="Liu W."/>
        </authorList>
    </citation>
    <scope>NUCLEOTIDE SEQUENCE [LARGE SCALE GENOMIC DNA]</scope>
    <source>
        <strain evidence="3 4">TRM66268-LWL</strain>
    </source>
</reference>
<dbReference type="EMBL" id="JACTVJ010000006">
    <property type="protein sequence ID" value="MBC9713886.1"/>
    <property type="molecule type" value="Genomic_DNA"/>
</dbReference>
<dbReference type="InterPro" id="IPR006015">
    <property type="entry name" value="Universal_stress_UspA"/>
</dbReference>
<dbReference type="Proteomes" id="UP000642284">
    <property type="component" value="Unassembled WGS sequence"/>
</dbReference>
<evidence type="ECO:0000313" key="4">
    <source>
        <dbReference type="Proteomes" id="UP000642284"/>
    </source>
</evidence>
<dbReference type="PRINTS" id="PR01438">
    <property type="entry name" value="UNVRSLSTRESS"/>
</dbReference>
<dbReference type="PANTHER" id="PTHR46553">
    <property type="entry name" value="ADENINE NUCLEOTIDE ALPHA HYDROLASES-LIKE SUPERFAMILY PROTEIN"/>
    <property type="match status" value="1"/>
</dbReference>
<comment type="similarity">
    <text evidence="1">Belongs to the universal stress protein A family.</text>
</comment>
<dbReference type="RefSeq" id="WP_187814317.1">
    <property type="nucleotide sequence ID" value="NZ_JACTVJ010000006.1"/>
</dbReference>
<comment type="caution">
    <text evidence="3">The sequence shown here is derived from an EMBL/GenBank/DDBJ whole genome shotgun (WGS) entry which is preliminary data.</text>
</comment>
<evidence type="ECO:0000256" key="1">
    <source>
        <dbReference type="ARBA" id="ARBA00008791"/>
    </source>
</evidence>
<protein>
    <submittedName>
        <fullName evidence="3">Universal stress protein</fullName>
    </submittedName>
</protein>
<dbReference type="Pfam" id="PF00582">
    <property type="entry name" value="Usp"/>
    <property type="match status" value="1"/>
</dbReference>
<dbReference type="PANTHER" id="PTHR46553:SF3">
    <property type="entry name" value="ADENINE NUCLEOTIDE ALPHA HYDROLASES-LIKE SUPERFAMILY PROTEIN"/>
    <property type="match status" value="1"/>
</dbReference>
<dbReference type="InterPro" id="IPR006016">
    <property type="entry name" value="UspA"/>
</dbReference>
<dbReference type="Gene3D" id="3.40.50.620">
    <property type="entry name" value="HUPs"/>
    <property type="match status" value="1"/>
</dbReference>
<evidence type="ECO:0000259" key="2">
    <source>
        <dbReference type="Pfam" id="PF00582"/>
    </source>
</evidence>
<name>A0ABR7SEG7_9ACTN</name>
<proteinExistence type="inferred from homology"/>
<organism evidence="3 4">
    <name type="scientific">Streptomyces polyasparticus</name>
    <dbReference type="NCBI Taxonomy" id="2767826"/>
    <lineage>
        <taxon>Bacteria</taxon>
        <taxon>Bacillati</taxon>
        <taxon>Actinomycetota</taxon>
        <taxon>Actinomycetes</taxon>
        <taxon>Kitasatosporales</taxon>
        <taxon>Streptomycetaceae</taxon>
        <taxon>Streptomyces</taxon>
    </lineage>
</organism>
<gene>
    <name evidence="3" type="ORF">H9Y04_15050</name>
</gene>
<dbReference type="InterPro" id="IPR014729">
    <property type="entry name" value="Rossmann-like_a/b/a_fold"/>
</dbReference>
<feature type="domain" description="UspA" evidence="2">
    <location>
        <begin position="6"/>
        <end position="146"/>
    </location>
</feature>
<sequence length="171" mass="17901">MEKPSYGSVIVGVDGSAASLAALRWSAARAGLLRTRVVAVRAWLPTAALRAPYAPAAGLPTPEEDRRTAAAGLEAAVVQLLEMYPQAPVSCTLDQGPPAPVLLHHARHAVLLVLGRGPRDDISRPALGAVARECVRHATCPVVTIPEPPADAKETELLWLTEDATVGAART</sequence>
<dbReference type="SUPFAM" id="SSF52402">
    <property type="entry name" value="Adenine nucleotide alpha hydrolases-like"/>
    <property type="match status" value="1"/>
</dbReference>